<dbReference type="AlphaFoldDB" id="M0ZQV1"/>
<dbReference type="EnsemblPlants" id="PGSC0003DMT400006125">
    <property type="protein sequence ID" value="PGSC0003DMT400006125"/>
    <property type="gene ID" value="PGSC0003DMG400002382"/>
</dbReference>
<evidence type="ECO:0000313" key="1">
    <source>
        <dbReference type="EnsemblPlants" id="PGSC0003DMT400006125"/>
    </source>
</evidence>
<proteinExistence type="predicted"/>
<organism evidence="1 2">
    <name type="scientific">Solanum tuberosum</name>
    <name type="common">Potato</name>
    <dbReference type="NCBI Taxonomy" id="4113"/>
    <lineage>
        <taxon>Eukaryota</taxon>
        <taxon>Viridiplantae</taxon>
        <taxon>Streptophyta</taxon>
        <taxon>Embryophyta</taxon>
        <taxon>Tracheophyta</taxon>
        <taxon>Spermatophyta</taxon>
        <taxon>Magnoliopsida</taxon>
        <taxon>eudicotyledons</taxon>
        <taxon>Gunneridae</taxon>
        <taxon>Pentapetalae</taxon>
        <taxon>asterids</taxon>
        <taxon>lamiids</taxon>
        <taxon>Solanales</taxon>
        <taxon>Solanaceae</taxon>
        <taxon>Solanoideae</taxon>
        <taxon>Solaneae</taxon>
        <taxon>Solanum</taxon>
    </lineage>
</organism>
<dbReference type="Proteomes" id="UP000011115">
    <property type="component" value="Unassembled WGS sequence"/>
</dbReference>
<protein>
    <submittedName>
        <fullName evidence="1">Uncharacterized protein</fullName>
    </submittedName>
</protein>
<dbReference type="HOGENOM" id="CLU_2745006_0_0_1"/>
<accession>M0ZQV1</accession>
<evidence type="ECO:0000313" key="2">
    <source>
        <dbReference type="Proteomes" id="UP000011115"/>
    </source>
</evidence>
<reference evidence="2" key="1">
    <citation type="journal article" date="2011" name="Nature">
        <title>Genome sequence and analysis of the tuber crop potato.</title>
        <authorList>
            <consortium name="The Potato Genome Sequencing Consortium"/>
        </authorList>
    </citation>
    <scope>NUCLEOTIDE SEQUENCE [LARGE SCALE GENOMIC DNA]</scope>
    <source>
        <strain evidence="2">cv. DM1-3 516 R44</strain>
    </source>
</reference>
<keyword evidence="2" id="KW-1185">Reference proteome</keyword>
<reference evidence="1" key="2">
    <citation type="submission" date="2015-06" db="UniProtKB">
        <authorList>
            <consortium name="EnsemblPlants"/>
        </authorList>
    </citation>
    <scope>IDENTIFICATION</scope>
    <source>
        <strain evidence="1">DM1-3 516 R44</strain>
    </source>
</reference>
<name>M0ZQV1_SOLTU</name>
<dbReference type="InParanoid" id="M0ZQV1"/>
<dbReference type="PaxDb" id="4113-PGSC0003DMT400006125"/>
<sequence>MYTTLDFASNTYISAFKDLFFDCIDSVDSIKGSIVSPYPIWRCKGEHVESKRLNPKEFMHKQNEREELYSN</sequence>
<dbReference type="Gramene" id="PGSC0003DMT400006125">
    <property type="protein sequence ID" value="PGSC0003DMT400006125"/>
    <property type="gene ID" value="PGSC0003DMG400002382"/>
</dbReference>